<organism evidence="18 19">
    <name type="scientific">Halococcoides cellulosivorans</name>
    <dbReference type="NCBI Taxonomy" id="1679096"/>
    <lineage>
        <taxon>Archaea</taxon>
        <taxon>Methanobacteriati</taxon>
        <taxon>Methanobacteriota</taxon>
        <taxon>Stenosarchaea group</taxon>
        <taxon>Halobacteria</taxon>
        <taxon>Halobacteriales</taxon>
        <taxon>Haloarculaceae</taxon>
        <taxon>Halococcoides</taxon>
    </lineage>
</organism>
<dbReference type="PANTHER" id="PTHR42781:SF4">
    <property type="entry name" value="SPERMIDINE_PUTRESCINE IMPORT ATP-BINDING PROTEIN POTA"/>
    <property type="match status" value="1"/>
</dbReference>
<dbReference type="InterPro" id="IPR027417">
    <property type="entry name" value="P-loop_NTPase"/>
</dbReference>
<comment type="function">
    <text evidence="16">Part of the ABC transporter complex WtpABC involved in molybdate/tungstate import. Responsible for energy coupling to the transport system.</text>
</comment>
<dbReference type="SMART" id="SM00382">
    <property type="entry name" value="AAA"/>
    <property type="match status" value="1"/>
</dbReference>
<reference evidence="18 19" key="1">
    <citation type="submission" date="2018-04" db="EMBL/GenBank/DDBJ databases">
        <title>Halococcoides cellulosivorans gen. nov., sp. nov., an extremely halophilic cellulose-utilizing haloarchaeon from hypersaline lakes.</title>
        <authorList>
            <person name="Sorokin D.Y."/>
            <person name="Toshchakov S.V."/>
            <person name="Samarov N.I."/>
            <person name="Korzhenkov A."/>
            <person name="Kublanov I.V."/>
        </authorList>
    </citation>
    <scope>NUCLEOTIDE SEQUENCE [LARGE SCALE GENOMIC DNA]</scope>
    <source>
        <strain evidence="18 19">HArcel1</strain>
    </source>
</reference>
<evidence type="ECO:0000256" key="2">
    <source>
        <dbReference type="ARBA" id="ARBA00022448"/>
    </source>
</evidence>
<evidence type="ECO:0000256" key="5">
    <source>
        <dbReference type="ARBA" id="ARBA00022505"/>
    </source>
</evidence>
<dbReference type="EC" id="7.3.2.6" evidence="13"/>
<dbReference type="Pfam" id="PF08402">
    <property type="entry name" value="TOBE_2"/>
    <property type="match status" value="1"/>
</dbReference>
<comment type="catalytic activity">
    <reaction evidence="15">
        <text>tungstate(in) + ATP + H2O = tungstate(out) + ADP + phosphate + H(+)</text>
        <dbReference type="Rhea" id="RHEA:35027"/>
        <dbReference type="ChEBI" id="CHEBI:15377"/>
        <dbReference type="ChEBI" id="CHEBI:15378"/>
        <dbReference type="ChEBI" id="CHEBI:30616"/>
        <dbReference type="ChEBI" id="CHEBI:43474"/>
        <dbReference type="ChEBI" id="CHEBI:46502"/>
        <dbReference type="ChEBI" id="CHEBI:456216"/>
        <dbReference type="EC" id="7.3.2.6"/>
    </reaction>
</comment>
<dbReference type="Gene3D" id="3.40.50.300">
    <property type="entry name" value="P-loop containing nucleotide triphosphate hydrolases"/>
    <property type="match status" value="1"/>
</dbReference>
<feature type="domain" description="ABC transporter" evidence="17">
    <location>
        <begin position="25"/>
        <end position="251"/>
    </location>
</feature>
<evidence type="ECO:0000256" key="15">
    <source>
        <dbReference type="ARBA" id="ARBA00047936"/>
    </source>
</evidence>
<dbReference type="SUPFAM" id="SSF50331">
    <property type="entry name" value="MOP-like"/>
    <property type="match status" value="1"/>
</dbReference>
<keyword evidence="4" id="KW-0410">Iron transport</keyword>
<evidence type="ECO:0000256" key="7">
    <source>
        <dbReference type="ARBA" id="ARBA00022840"/>
    </source>
</evidence>
<keyword evidence="2" id="KW-0813">Transport</keyword>
<dbReference type="InterPro" id="IPR050093">
    <property type="entry name" value="ABC_SmlMolc_Importer"/>
</dbReference>
<dbReference type="RefSeq" id="WP_108380947.1">
    <property type="nucleotide sequence ID" value="NZ_CP028858.1"/>
</dbReference>
<dbReference type="CDD" id="cd03259">
    <property type="entry name" value="ABC_Carb_Solutes_like"/>
    <property type="match status" value="1"/>
</dbReference>
<evidence type="ECO:0000256" key="9">
    <source>
        <dbReference type="ARBA" id="ARBA00023065"/>
    </source>
</evidence>
<dbReference type="PROSITE" id="PS00211">
    <property type="entry name" value="ABC_TRANSPORTER_1"/>
    <property type="match status" value="1"/>
</dbReference>
<dbReference type="InterPro" id="IPR003593">
    <property type="entry name" value="AAA+_ATPase"/>
</dbReference>
<dbReference type="FunFam" id="3.40.50.300:FF:000425">
    <property type="entry name" value="Probable ABC transporter, ATP-binding subunit"/>
    <property type="match status" value="1"/>
</dbReference>
<evidence type="ECO:0000256" key="13">
    <source>
        <dbReference type="ARBA" id="ARBA00039025"/>
    </source>
</evidence>
<evidence type="ECO:0000256" key="11">
    <source>
        <dbReference type="ARBA" id="ARBA00038307"/>
    </source>
</evidence>
<evidence type="ECO:0000256" key="8">
    <source>
        <dbReference type="ARBA" id="ARBA00023004"/>
    </source>
</evidence>
<keyword evidence="5" id="KW-0500">Molybdenum</keyword>
<evidence type="ECO:0000256" key="10">
    <source>
        <dbReference type="ARBA" id="ARBA00023136"/>
    </source>
</evidence>
<dbReference type="PROSITE" id="PS50893">
    <property type="entry name" value="ABC_TRANSPORTER_2"/>
    <property type="match status" value="1"/>
</dbReference>
<gene>
    <name evidence="18" type="ORF">HARCEL1_02050</name>
</gene>
<dbReference type="InterPro" id="IPR017871">
    <property type="entry name" value="ABC_transporter-like_CS"/>
</dbReference>
<dbReference type="InterPro" id="IPR008995">
    <property type="entry name" value="Mo/tungstate-bd_C_term_dom"/>
</dbReference>
<evidence type="ECO:0000256" key="6">
    <source>
        <dbReference type="ARBA" id="ARBA00022741"/>
    </source>
</evidence>
<dbReference type="InterPro" id="IPR013611">
    <property type="entry name" value="Transp-assoc_OB_typ2"/>
</dbReference>
<evidence type="ECO:0000313" key="19">
    <source>
        <dbReference type="Proteomes" id="UP000244727"/>
    </source>
</evidence>
<keyword evidence="6" id="KW-0547">Nucleotide-binding</keyword>
<keyword evidence="3" id="KW-1003">Cell membrane</keyword>
<keyword evidence="8" id="KW-0408">Iron</keyword>
<dbReference type="GO" id="GO:1901238">
    <property type="term" value="F:ABC-type tungstate transporter activity"/>
    <property type="evidence" value="ECO:0007669"/>
    <property type="project" value="UniProtKB-EC"/>
</dbReference>
<dbReference type="AlphaFoldDB" id="A0A2R4WYH3"/>
<dbReference type="SUPFAM" id="SSF52540">
    <property type="entry name" value="P-loop containing nucleoside triphosphate hydrolases"/>
    <property type="match status" value="1"/>
</dbReference>
<evidence type="ECO:0000256" key="14">
    <source>
        <dbReference type="ARBA" id="ARBA00041133"/>
    </source>
</evidence>
<comment type="subunit">
    <text evidence="12">The complex is composed of two ATP-binding proteins (WtpC), two transmembrane proteins (WtpB) and a solute-binding protein (WtpA).</text>
</comment>
<dbReference type="GO" id="GO:0005524">
    <property type="term" value="F:ATP binding"/>
    <property type="evidence" value="ECO:0007669"/>
    <property type="project" value="UniProtKB-KW"/>
</dbReference>
<dbReference type="PANTHER" id="PTHR42781">
    <property type="entry name" value="SPERMIDINE/PUTRESCINE IMPORT ATP-BINDING PROTEIN POTA"/>
    <property type="match status" value="1"/>
</dbReference>
<dbReference type="InterPro" id="IPR003439">
    <property type="entry name" value="ABC_transporter-like_ATP-bd"/>
</dbReference>
<evidence type="ECO:0000313" key="18">
    <source>
        <dbReference type="EMBL" id="AWB26578.1"/>
    </source>
</evidence>
<dbReference type="EMBL" id="CP028858">
    <property type="protein sequence ID" value="AWB26578.1"/>
    <property type="molecule type" value="Genomic_DNA"/>
</dbReference>
<dbReference type="KEGG" id="harc:HARCEL1_02050"/>
<evidence type="ECO:0000259" key="17">
    <source>
        <dbReference type="PROSITE" id="PS50893"/>
    </source>
</evidence>
<evidence type="ECO:0000256" key="4">
    <source>
        <dbReference type="ARBA" id="ARBA00022496"/>
    </source>
</evidence>
<keyword evidence="19" id="KW-1185">Reference proteome</keyword>
<accession>A0A2R4WYH3</accession>
<evidence type="ECO:0000256" key="16">
    <source>
        <dbReference type="ARBA" id="ARBA00057369"/>
    </source>
</evidence>
<sequence>MSRSALDDRITSSTASEATDDETVLSFDGVTKSFGGQPVIEDCSLSVRSGEVVTILGPSGCGKTTLLRMIAGLESPTAGRIEIDGDCVASPTANVPPEARDVGLVFQEYALFPHLTVAENVGYAVDDPDRVERALELVDLAGLGDRDPEALSGGQRQRVALARSLAPDPDVLLLDEPFSNLDVGLREQVRDDVLGILDAADVTTIAVTHDQREALAMSDRVAVLDDGQIAQIDRPERVFQHPATRFVARFLGRTAFVPGRIRDGCVETPVGPVPVDRLAGDPPTGDRIDLLVRPDDLLAQPDPAGTAVVEECRYVGPAAIHRVAIDDGPTVRCRHNHADVIDAETRVSVTIAADHDLAWFPA</sequence>
<dbReference type="GeneID" id="36511251"/>
<dbReference type="Proteomes" id="UP000244727">
    <property type="component" value="Chromosome"/>
</dbReference>
<comment type="subcellular location">
    <subcellularLocation>
        <location evidence="1">Cell membrane</location>
        <topology evidence="1">Peripheral membrane protein</topology>
    </subcellularLocation>
</comment>
<evidence type="ECO:0000256" key="1">
    <source>
        <dbReference type="ARBA" id="ARBA00004202"/>
    </source>
</evidence>
<dbReference type="InterPro" id="IPR015853">
    <property type="entry name" value="ABC_transpr_FbpC"/>
</dbReference>
<keyword evidence="9" id="KW-0406">Ion transport</keyword>
<protein>
    <recommendedName>
        <fullName evidence="14">Molybdate/tungstate import ATP-binding protein WtpC</fullName>
        <ecNumber evidence="13">7.3.2.6</ecNumber>
    </recommendedName>
</protein>
<dbReference type="GO" id="GO:0043190">
    <property type="term" value="C:ATP-binding cassette (ABC) transporter complex"/>
    <property type="evidence" value="ECO:0007669"/>
    <property type="project" value="InterPro"/>
</dbReference>
<name>A0A2R4WYH3_9EURY</name>
<keyword evidence="7 18" id="KW-0067">ATP-binding</keyword>
<proteinExistence type="inferred from homology"/>
<evidence type="ECO:0000256" key="12">
    <source>
        <dbReference type="ARBA" id="ARBA00038781"/>
    </source>
</evidence>
<keyword evidence="10" id="KW-0472">Membrane</keyword>
<dbReference type="Pfam" id="PF00005">
    <property type="entry name" value="ABC_tran"/>
    <property type="match status" value="1"/>
</dbReference>
<evidence type="ECO:0000256" key="3">
    <source>
        <dbReference type="ARBA" id="ARBA00022475"/>
    </source>
</evidence>
<dbReference type="GO" id="GO:0016887">
    <property type="term" value="F:ATP hydrolysis activity"/>
    <property type="evidence" value="ECO:0007669"/>
    <property type="project" value="InterPro"/>
</dbReference>
<comment type="similarity">
    <text evidence="11">Belongs to the ABC transporter superfamily. Sulfate/tungstate importer (TC 3.A.1.6) family.</text>
</comment>
<dbReference type="GO" id="GO:0015408">
    <property type="term" value="F:ABC-type ferric iron transporter activity"/>
    <property type="evidence" value="ECO:0007669"/>
    <property type="project" value="InterPro"/>
</dbReference>